<sequence>MKTIAFFFTVLLLVGCSKDNGPESSIPSNLKGTLYFDWADEGTLSIDTETGVKGTFLPSDSKRNG</sequence>
<comment type="caution">
    <text evidence="1">The sequence shown here is derived from an EMBL/GenBank/DDBJ whole genome shotgun (WGS) entry which is preliminary data.</text>
</comment>
<dbReference type="Proteomes" id="UP000031802">
    <property type="component" value="Unassembled WGS sequence"/>
</dbReference>
<dbReference type="AlphaFoldDB" id="A0A0B8T3T0"/>
<keyword evidence="2" id="KW-1185">Reference proteome</keyword>
<dbReference type="RefSeq" id="WP_131555254.1">
    <property type="nucleotide sequence ID" value="NZ_JJMU01000037.1"/>
</dbReference>
<accession>A0A0B8T3T0</accession>
<reference evidence="2" key="1">
    <citation type="submission" date="2014-04" db="EMBL/GenBank/DDBJ databases">
        <title>Whole-Genome optical mapping and complete genome sequence of Sphingobacterium deserti sp. nov., a new spaces isolated from desert in the west of China.</title>
        <authorList>
            <person name="Teng C."/>
            <person name="Zhou Z."/>
            <person name="Li X."/>
            <person name="Chen M."/>
            <person name="Lin M."/>
            <person name="Wang L."/>
            <person name="Su S."/>
            <person name="Zhang C."/>
            <person name="Zhang W."/>
        </authorList>
    </citation>
    <scope>NUCLEOTIDE SEQUENCE [LARGE SCALE GENOMIC DNA]</scope>
    <source>
        <strain evidence="2">ACCC05744</strain>
    </source>
</reference>
<proteinExistence type="predicted"/>
<evidence type="ECO:0000313" key="2">
    <source>
        <dbReference type="Proteomes" id="UP000031802"/>
    </source>
</evidence>
<protein>
    <recommendedName>
        <fullName evidence="3">Lipoprotein</fullName>
    </recommendedName>
</protein>
<dbReference type="OrthoDB" id="838474at2"/>
<name>A0A0B8T3T0_9SPHI</name>
<gene>
    <name evidence="1" type="ORF">DI53_2434</name>
</gene>
<dbReference type="PROSITE" id="PS51257">
    <property type="entry name" value="PROKAR_LIPOPROTEIN"/>
    <property type="match status" value="1"/>
</dbReference>
<dbReference type="STRING" id="1229276.DI53_2434"/>
<reference evidence="1 2" key="2">
    <citation type="journal article" date="2015" name="PLoS ONE">
        <title>Whole-Genome Optical Mapping and Finished Genome Sequence of Sphingobacterium deserti sp. nov., a New Species Isolated from the Western Desert of China.</title>
        <authorList>
            <person name="Teng C."/>
            <person name="Zhou Z."/>
            <person name="Molnar I."/>
            <person name="Li X."/>
            <person name="Tang R."/>
            <person name="Chen M."/>
            <person name="Wang L."/>
            <person name="Su S."/>
            <person name="Zhang W."/>
            <person name="Lin M."/>
        </authorList>
    </citation>
    <scope>NUCLEOTIDE SEQUENCE [LARGE SCALE GENOMIC DNA]</scope>
    <source>
        <strain evidence="2">ACCC05744</strain>
    </source>
</reference>
<dbReference type="EMBL" id="JJMU01000037">
    <property type="protein sequence ID" value="KGE13808.1"/>
    <property type="molecule type" value="Genomic_DNA"/>
</dbReference>
<evidence type="ECO:0000313" key="1">
    <source>
        <dbReference type="EMBL" id="KGE13808.1"/>
    </source>
</evidence>
<evidence type="ECO:0008006" key="3">
    <source>
        <dbReference type="Google" id="ProtNLM"/>
    </source>
</evidence>
<dbReference type="PATRIC" id="fig|1229276.3.peg.2502"/>
<organism evidence="1 2">
    <name type="scientific">Sphingobacterium deserti</name>
    <dbReference type="NCBI Taxonomy" id="1229276"/>
    <lineage>
        <taxon>Bacteria</taxon>
        <taxon>Pseudomonadati</taxon>
        <taxon>Bacteroidota</taxon>
        <taxon>Sphingobacteriia</taxon>
        <taxon>Sphingobacteriales</taxon>
        <taxon>Sphingobacteriaceae</taxon>
        <taxon>Sphingobacterium</taxon>
    </lineage>
</organism>